<evidence type="ECO:0008006" key="8">
    <source>
        <dbReference type="Google" id="ProtNLM"/>
    </source>
</evidence>
<evidence type="ECO:0000256" key="3">
    <source>
        <dbReference type="ARBA" id="ARBA00022729"/>
    </source>
</evidence>
<gene>
    <name evidence="6" type="ORF">CUMW_237040</name>
</gene>
<evidence type="ECO:0000256" key="1">
    <source>
        <dbReference type="ARBA" id="ARBA00011079"/>
    </source>
</evidence>
<dbReference type="Pfam" id="PF05577">
    <property type="entry name" value="Peptidase_S28"/>
    <property type="match status" value="1"/>
</dbReference>
<dbReference type="PANTHER" id="PTHR11010:SF96">
    <property type="entry name" value="LYSOSOMAL PRO-X CARBOXYPEPTIDASE-LIKE ISOFORM X1"/>
    <property type="match status" value="1"/>
</dbReference>
<dbReference type="InterPro" id="IPR029058">
    <property type="entry name" value="AB_hydrolase_fold"/>
</dbReference>
<dbReference type="GO" id="GO:0070008">
    <property type="term" value="F:serine-type exopeptidase activity"/>
    <property type="evidence" value="ECO:0007669"/>
    <property type="project" value="InterPro"/>
</dbReference>
<organism evidence="6 7">
    <name type="scientific">Citrus unshiu</name>
    <name type="common">Satsuma mandarin</name>
    <name type="synonym">Citrus nobilis var. unshiu</name>
    <dbReference type="NCBI Taxonomy" id="55188"/>
    <lineage>
        <taxon>Eukaryota</taxon>
        <taxon>Viridiplantae</taxon>
        <taxon>Streptophyta</taxon>
        <taxon>Embryophyta</taxon>
        <taxon>Tracheophyta</taxon>
        <taxon>Spermatophyta</taxon>
        <taxon>Magnoliopsida</taxon>
        <taxon>eudicotyledons</taxon>
        <taxon>Gunneridae</taxon>
        <taxon>Pentapetalae</taxon>
        <taxon>rosids</taxon>
        <taxon>malvids</taxon>
        <taxon>Sapindales</taxon>
        <taxon>Rutaceae</taxon>
        <taxon>Aurantioideae</taxon>
        <taxon>Citrus</taxon>
    </lineage>
</organism>
<evidence type="ECO:0000256" key="4">
    <source>
        <dbReference type="ARBA" id="ARBA00022801"/>
    </source>
</evidence>
<keyword evidence="5" id="KW-0325">Glycoprotein</keyword>
<dbReference type="STRING" id="55188.A0A2H5QJT8"/>
<dbReference type="EMBL" id="BDQV01000435">
    <property type="protein sequence ID" value="GAY64887.1"/>
    <property type="molecule type" value="Genomic_DNA"/>
</dbReference>
<keyword evidence="4" id="KW-0378">Hydrolase</keyword>
<comment type="caution">
    <text evidence="6">The sequence shown here is derived from an EMBL/GenBank/DDBJ whole genome shotgun (WGS) entry which is preliminary data.</text>
</comment>
<keyword evidence="3" id="KW-0732">Signal</keyword>
<dbReference type="GO" id="GO:0008239">
    <property type="term" value="F:dipeptidyl-peptidase activity"/>
    <property type="evidence" value="ECO:0007669"/>
    <property type="project" value="TreeGrafter"/>
</dbReference>
<dbReference type="Proteomes" id="UP000236630">
    <property type="component" value="Unassembled WGS sequence"/>
</dbReference>
<evidence type="ECO:0000256" key="5">
    <source>
        <dbReference type="ARBA" id="ARBA00023180"/>
    </source>
</evidence>
<sequence>ATHSPVIVIGGSYGGMLAAWFRLKYPHVALGALASSAPILYFDDITPQNGYYSVVTKDFREASETCYETILNSWSQIDEVASHPDGLAILSNKFRTCRPLGDSYELKGYLRLMYAHAAQYNHPPDYPVSMVCGGIDGAAFGIDIISKIFAGVVAYKGNMSCYVNPPTNETETTVGWRWQICSNIIFSNDSEILTSSGGVLENISDNVVAIPTINGSHCLDILRANQSSDPDWLVTQRETEIEIIEGWISKYYADLKAIK</sequence>
<evidence type="ECO:0000256" key="2">
    <source>
        <dbReference type="ARBA" id="ARBA00022670"/>
    </source>
</evidence>
<feature type="non-terminal residue" evidence="6">
    <location>
        <position position="1"/>
    </location>
</feature>
<reference evidence="6 7" key="1">
    <citation type="journal article" date="2017" name="Front. Genet.">
        <title>Draft sequencing of the heterozygous diploid genome of Satsuma (Citrus unshiu Marc.) using a hybrid assembly approach.</title>
        <authorList>
            <person name="Shimizu T."/>
            <person name="Tanizawa Y."/>
            <person name="Mochizuki T."/>
            <person name="Nagasaki H."/>
            <person name="Yoshioka T."/>
            <person name="Toyoda A."/>
            <person name="Fujiyama A."/>
            <person name="Kaminuma E."/>
            <person name="Nakamura Y."/>
        </authorList>
    </citation>
    <scope>NUCLEOTIDE SEQUENCE [LARGE SCALE GENOMIC DNA]</scope>
    <source>
        <strain evidence="7">cv. Miyagawa wase</strain>
    </source>
</reference>
<dbReference type="GO" id="GO:0006508">
    <property type="term" value="P:proteolysis"/>
    <property type="evidence" value="ECO:0007669"/>
    <property type="project" value="UniProtKB-KW"/>
</dbReference>
<dbReference type="AlphaFoldDB" id="A0A2H5QJT8"/>
<name>A0A2H5QJT8_CITUN</name>
<keyword evidence="2" id="KW-0645">Protease</keyword>
<dbReference type="Gene3D" id="3.40.50.1820">
    <property type="entry name" value="alpha/beta hydrolase"/>
    <property type="match status" value="1"/>
</dbReference>
<proteinExistence type="inferred from homology"/>
<accession>A0A2H5QJT8</accession>
<dbReference type="PANTHER" id="PTHR11010">
    <property type="entry name" value="PROTEASE S28 PRO-X CARBOXYPEPTIDASE-RELATED"/>
    <property type="match status" value="1"/>
</dbReference>
<evidence type="ECO:0000313" key="6">
    <source>
        <dbReference type="EMBL" id="GAY64887.1"/>
    </source>
</evidence>
<comment type="similarity">
    <text evidence="1">Belongs to the peptidase S28 family.</text>
</comment>
<protein>
    <recommendedName>
        <fullName evidence="8">Serine carboxypeptidase S28 family protein</fullName>
    </recommendedName>
</protein>
<dbReference type="SUPFAM" id="SSF53474">
    <property type="entry name" value="alpha/beta-Hydrolases"/>
    <property type="match status" value="1"/>
</dbReference>
<dbReference type="InterPro" id="IPR008758">
    <property type="entry name" value="Peptidase_S28"/>
</dbReference>
<evidence type="ECO:0000313" key="7">
    <source>
        <dbReference type="Proteomes" id="UP000236630"/>
    </source>
</evidence>
<keyword evidence="7" id="KW-1185">Reference proteome</keyword>